<evidence type="ECO:0000313" key="14">
    <source>
        <dbReference type="Proteomes" id="UP001497623"/>
    </source>
</evidence>
<evidence type="ECO:0000256" key="5">
    <source>
        <dbReference type="ARBA" id="ARBA00023040"/>
    </source>
</evidence>
<sequence length="454" mass="48863">MPSLGLLTNSTPVAFEGVLTTTSGPHILLTYDGDVITTPAPTIPEDWIIPTLANEGPQTNSTNDFPTIGPPTVGVYLAAVLVLLVGVVGNVVLLLVFLWRPWGRLPLAVDRVLGLLALTGLITALTASPMHLYTFSYMSFPGSASLCQVLGFLLNLLCLLSLWYTAILALERHVKFACPHEHLLTFSVLNLNVILAGVLVLLLIEVSGPIYGWAQYGFVRDCTACIIDPQSTHIFTYAVIQTSCYVMLPAATTLFSSGAVLWRANTRPAVLCRGSQVLKSSVGVMVLCLSMILTVLFLLPYHILLLLQAAEVDVPVSAKVWSYWLHLVGLTCVYPCVLLLARPKEVWPAVVSAFVRLRQWRQLRKCLGRGCSSSRSHEHNQSIQDRDLDLNLSTGKSRRISMTSHMTDTTCVSSSSPSHHGTGGGATVTSSSVKVVTGGAPGNGGGQTTSDSRL</sequence>
<dbReference type="InterPro" id="IPR000276">
    <property type="entry name" value="GPCR_Rhodpsn"/>
</dbReference>
<feature type="transmembrane region" description="Helical" evidence="11">
    <location>
        <begin position="323"/>
        <end position="341"/>
    </location>
</feature>
<dbReference type="AlphaFoldDB" id="A0AAV2QRA3"/>
<dbReference type="SUPFAM" id="SSF81321">
    <property type="entry name" value="Family A G protein-coupled receptor-like"/>
    <property type="match status" value="1"/>
</dbReference>
<evidence type="ECO:0000256" key="1">
    <source>
        <dbReference type="ARBA" id="ARBA00004141"/>
    </source>
</evidence>
<dbReference type="PANTHER" id="PTHR24240">
    <property type="entry name" value="OPSIN"/>
    <property type="match status" value="1"/>
</dbReference>
<keyword evidence="7" id="KW-0675">Receptor</keyword>
<dbReference type="PRINTS" id="PR00237">
    <property type="entry name" value="GPCRRHODOPSN"/>
</dbReference>
<reference evidence="13 14" key="1">
    <citation type="submission" date="2024-05" db="EMBL/GenBank/DDBJ databases">
        <authorList>
            <person name="Wallberg A."/>
        </authorList>
    </citation>
    <scope>NUCLEOTIDE SEQUENCE [LARGE SCALE GENOMIC DNA]</scope>
</reference>
<dbReference type="GO" id="GO:0016020">
    <property type="term" value="C:membrane"/>
    <property type="evidence" value="ECO:0007669"/>
    <property type="project" value="UniProtKB-SubCell"/>
</dbReference>
<organism evidence="13 14">
    <name type="scientific">Meganyctiphanes norvegica</name>
    <name type="common">Northern krill</name>
    <name type="synonym">Thysanopoda norvegica</name>
    <dbReference type="NCBI Taxonomy" id="48144"/>
    <lineage>
        <taxon>Eukaryota</taxon>
        <taxon>Metazoa</taxon>
        <taxon>Ecdysozoa</taxon>
        <taxon>Arthropoda</taxon>
        <taxon>Crustacea</taxon>
        <taxon>Multicrustacea</taxon>
        <taxon>Malacostraca</taxon>
        <taxon>Eumalacostraca</taxon>
        <taxon>Eucarida</taxon>
        <taxon>Euphausiacea</taxon>
        <taxon>Euphausiidae</taxon>
        <taxon>Meganyctiphanes</taxon>
    </lineage>
</organism>
<dbReference type="PROSITE" id="PS50262">
    <property type="entry name" value="G_PROTEIN_RECEP_F1_2"/>
    <property type="match status" value="1"/>
</dbReference>
<evidence type="ECO:0000256" key="7">
    <source>
        <dbReference type="ARBA" id="ARBA00023170"/>
    </source>
</evidence>
<accession>A0AAV2QRA3</accession>
<proteinExistence type="inferred from homology"/>
<comment type="similarity">
    <text evidence="2">Belongs to the G-protein coupled receptor 1 family.</text>
</comment>
<evidence type="ECO:0000256" key="4">
    <source>
        <dbReference type="ARBA" id="ARBA00022989"/>
    </source>
</evidence>
<evidence type="ECO:0000259" key="12">
    <source>
        <dbReference type="PROSITE" id="PS50262"/>
    </source>
</evidence>
<keyword evidence="3 11" id="KW-0812">Transmembrane</keyword>
<evidence type="ECO:0000256" key="8">
    <source>
        <dbReference type="ARBA" id="ARBA00023224"/>
    </source>
</evidence>
<evidence type="ECO:0000313" key="13">
    <source>
        <dbReference type="EMBL" id="CAL4095183.1"/>
    </source>
</evidence>
<dbReference type="InterPro" id="IPR017452">
    <property type="entry name" value="GPCR_Rhodpsn_7TM"/>
</dbReference>
<evidence type="ECO:0000256" key="6">
    <source>
        <dbReference type="ARBA" id="ARBA00023136"/>
    </source>
</evidence>
<keyword evidence="6 11" id="KW-0472">Membrane</keyword>
<comment type="caution">
    <text evidence="13">The sequence shown here is derived from an EMBL/GenBank/DDBJ whole genome shotgun (WGS) entry which is preliminary data.</text>
</comment>
<feature type="transmembrane region" description="Helical" evidence="11">
    <location>
        <begin position="75"/>
        <end position="100"/>
    </location>
</feature>
<evidence type="ECO:0000256" key="11">
    <source>
        <dbReference type="SAM" id="Phobius"/>
    </source>
</evidence>
<dbReference type="Proteomes" id="UP001497623">
    <property type="component" value="Unassembled WGS sequence"/>
</dbReference>
<comment type="subcellular location">
    <subcellularLocation>
        <location evidence="1">Membrane</location>
        <topology evidence="1">Multi-pass membrane protein</topology>
    </subcellularLocation>
</comment>
<keyword evidence="14" id="KW-1185">Reference proteome</keyword>
<evidence type="ECO:0000256" key="10">
    <source>
        <dbReference type="SAM" id="MobiDB-lite"/>
    </source>
</evidence>
<dbReference type="EMBL" id="CAXKWB010009562">
    <property type="protein sequence ID" value="CAL4095183.1"/>
    <property type="molecule type" value="Genomic_DNA"/>
</dbReference>
<feature type="transmembrane region" description="Helical" evidence="11">
    <location>
        <begin position="182"/>
        <end position="204"/>
    </location>
</feature>
<protein>
    <recommendedName>
        <fullName evidence="12">G-protein coupled receptors family 1 profile domain-containing protein</fullName>
    </recommendedName>
</protein>
<dbReference type="CDD" id="cd00637">
    <property type="entry name" value="7tm_classA_rhodopsin-like"/>
    <property type="match status" value="1"/>
</dbReference>
<keyword evidence="9" id="KW-0716">Sensory transduction</keyword>
<dbReference type="Gene3D" id="1.20.1070.10">
    <property type="entry name" value="Rhodopsin 7-helix transmembrane proteins"/>
    <property type="match status" value="1"/>
</dbReference>
<name>A0AAV2QRA3_MEGNR</name>
<keyword evidence="8" id="KW-0807">Transducer</keyword>
<feature type="transmembrane region" description="Helical" evidence="11">
    <location>
        <begin position="238"/>
        <end position="262"/>
    </location>
</feature>
<dbReference type="GO" id="GO:0004930">
    <property type="term" value="F:G protein-coupled receptor activity"/>
    <property type="evidence" value="ECO:0007669"/>
    <property type="project" value="UniProtKB-KW"/>
</dbReference>
<feature type="transmembrane region" description="Helical" evidence="11">
    <location>
        <begin position="282"/>
        <end position="303"/>
    </location>
</feature>
<evidence type="ECO:0000256" key="9">
    <source>
        <dbReference type="ARBA" id="ARBA00023305"/>
    </source>
</evidence>
<gene>
    <name evidence="13" type="ORF">MNOR_LOCUS15346</name>
</gene>
<keyword evidence="9" id="KW-0844">Vision</keyword>
<dbReference type="InterPro" id="IPR050125">
    <property type="entry name" value="GPCR_opsins"/>
</dbReference>
<dbReference type="GO" id="GO:0007601">
    <property type="term" value="P:visual perception"/>
    <property type="evidence" value="ECO:0007669"/>
    <property type="project" value="UniProtKB-KW"/>
</dbReference>
<keyword evidence="5" id="KW-0297">G-protein coupled receptor</keyword>
<dbReference type="Pfam" id="PF00001">
    <property type="entry name" value="7tm_1"/>
    <property type="match status" value="1"/>
</dbReference>
<feature type="compositionally biased region" description="Low complexity" evidence="10">
    <location>
        <begin position="407"/>
        <end position="420"/>
    </location>
</feature>
<feature type="domain" description="G-protein coupled receptors family 1 profile" evidence="12">
    <location>
        <begin position="89"/>
        <end position="307"/>
    </location>
</feature>
<feature type="transmembrane region" description="Helical" evidence="11">
    <location>
        <begin position="112"/>
        <end position="132"/>
    </location>
</feature>
<feature type="region of interest" description="Disordered" evidence="10">
    <location>
        <begin position="403"/>
        <end position="454"/>
    </location>
</feature>
<evidence type="ECO:0000256" key="2">
    <source>
        <dbReference type="ARBA" id="ARBA00010663"/>
    </source>
</evidence>
<keyword evidence="4 11" id="KW-1133">Transmembrane helix</keyword>
<feature type="transmembrane region" description="Helical" evidence="11">
    <location>
        <begin position="152"/>
        <end position="170"/>
    </location>
</feature>
<feature type="compositionally biased region" description="Low complexity" evidence="10">
    <location>
        <begin position="427"/>
        <end position="438"/>
    </location>
</feature>
<evidence type="ECO:0000256" key="3">
    <source>
        <dbReference type="ARBA" id="ARBA00022692"/>
    </source>
</evidence>